<dbReference type="Pfam" id="PF04055">
    <property type="entry name" value="Radical_SAM"/>
    <property type="match status" value="1"/>
</dbReference>
<dbReference type="InterPro" id="IPR007197">
    <property type="entry name" value="rSAM"/>
</dbReference>
<dbReference type="SUPFAM" id="SSF102114">
    <property type="entry name" value="Radical SAM enzymes"/>
    <property type="match status" value="1"/>
</dbReference>
<evidence type="ECO:0000256" key="3">
    <source>
        <dbReference type="ARBA" id="ARBA00022679"/>
    </source>
</evidence>
<evidence type="ECO:0000313" key="9">
    <source>
        <dbReference type="EMBL" id="MBB6146604.1"/>
    </source>
</evidence>
<keyword evidence="5" id="KW-0479">Metal-binding</keyword>
<reference evidence="9 10" key="1">
    <citation type="submission" date="2020-08" db="EMBL/GenBank/DDBJ databases">
        <title>Genomic Encyclopedia of Type Strains, Phase IV (KMG-IV): sequencing the most valuable type-strain genomes for metagenomic binning, comparative biology and taxonomic classification.</title>
        <authorList>
            <person name="Goeker M."/>
        </authorList>
    </citation>
    <scope>NUCLEOTIDE SEQUENCE [LARGE SCALE GENOMIC DNA]</scope>
    <source>
        <strain evidence="9 10">DSM 103733</strain>
    </source>
</reference>
<dbReference type="CDD" id="cd01335">
    <property type="entry name" value="Radical_SAM"/>
    <property type="match status" value="1"/>
</dbReference>
<dbReference type="GO" id="GO:0005829">
    <property type="term" value="C:cytosol"/>
    <property type="evidence" value="ECO:0007669"/>
    <property type="project" value="TreeGrafter"/>
</dbReference>
<dbReference type="SMART" id="SM00729">
    <property type="entry name" value="Elp3"/>
    <property type="match status" value="1"/>
</dbReference>
<dbReference type="PANTHER" id="PTHR43409:SF7">
    <property type="entry name" value="BLL1977 PROTEIN"/>
    <property type="match status" value="1"/>
</dbReference>
<proteinExistence type="predicted"/>
<dbReference type="InterPro" id="IPR023404">
    <property type="entry name" value="rSAM_horseshoe"/>
</dbReference>
<keyword evidence="10" id="KW-1185">Reference proteome</keyword>
<dbReference type="GO" id="GO:0046872">
    <property type="term" value="F:metal ion binding"/>
    <property type="evidence" value="ECO:0007669"/>
    <property type="project" value="UniProtKB-KW"/>
</dbReference>
<protein>
    <submittedName>
        <fullName evidence="9">Radical SAM superfamily enzyme YgiQ (UPF0313 family)</fullName>
    </submittedName>
</protein>
<gene>
    <name evidence="9" type="ORF">HNQ77_004583</name>
</gene>
<comment type="caution">
    <text evidence="9">The sequence shown here is derived from an EMBL/GenBank/DDBJ whole genome shotgun (WGS) entry which is preliminary data.</text>
</comment>
<dbReference type="InterPro" id="IPR051198">
    <property type="entry name" value="BchE-like"/>
</dbReference>
<keyword evidence="7" id="KW-0411">Iron-sulfur</keyword>
<evidence type="ECO:0000313" key="10">
    <source>
        <dbReference type="Proteomes" id="UP000538666"/>
    </source>
</evidence>
<dbReference type="Gene3D" id="3.80.30.20">
    <property type="entry name" value="tm_1862 like domain"/>
    <property type="match status" value="1"/>
</dbReference>
<organism evidence="9 10">
    <name type="scientific">Silvibacterium bohemicum</name>
    <dbReference type="NCBI Taxonomy" id="1577686"/>
    <lineage>
        <taxon>Bacteria</taxon>
        <taxon>Pseudomonadati</taxon>
        <taxon>Acidobacteriota</taxon>
        <taxon>Terriglobia</taxon>
        <taxon>Terriglobales</taxon>
        <taxon>Acidobacteriaceae</taxon>
        <taxon>Silvibacterium</taxon>
    </lineage>
</organism>
<accession>A0A841K8J1</accession>
<keyword evidence="6" id="KW-0408">Iron</keyword>
<evidence type="ECO:0000256" key="2">
    <source>
        <dbReference type="ARBA" id="ARBA00022603"/>
    </source>
</evidence>
<dbReference type="InterPro" id="IPR006638">
    <property type="entry name" value="Elp3/MiaA/NifB-like_rSAM"/>
</dbReference>
<sequence length="502" mass="56681">MATVPDKQTSVDVLFTHSYHLAYDRKQAQKQQPYPPLGTLYAAALAREAGFSVALFDTMIEDPDNDFDHALEKYQPKIVVICEDSFNFLSKMCLSRMREVSFDMRRHAALRGIPTIVHGSDSSDHTQTYLDQGFLAVMLGECEQTIVELLGAYLHDGQHANWKIPGLTYLRSTDGAFTSTGARTPSKQLDLYPLPLRSLVDMDRYATIWRIHHGRASTNIVASRGCPFRCNWCAKPIYGNKFVLRSAKSVATEMYLLKNEYGVEHLWFADDVFALDRHWILEFAEAVEALDAAIPFKIQSRADLMSEETVDALRRAGCEEIWMGVESGSQSILDAMDKGLKVSIVRGVRELLRSHGIRASFFLQFGYPGEQLEEIEETIALVRSCRPDDIGVSVSYPLPGTGFYQKVQDQLGAKQNWVDSEDLTVMFRAAYTDKFYLALRNALHSEVSYYNLPPSAEESQRVAALWNEVYRLEKSCRNPRSMQLPIFTPSKTEDLSLCASGD</sequence>
<dbReference type="PROSITE" id="PS51918">
    <property type="entry name" value="RADICAL_SAM"/>
    <property type="match status" value="1"/>
</dbReference>
<dbReference type="SFLD" id="SFLDG01082">
    <property type="entry name" value="B12-binding_domain_containing"/>
    <property type="match status" value="1"/>
</dbReference>
<comment type="cofactor">
    <cofactor evidence="1">
        <name>[4Fe-4S] cluster</name>
        <dbReference type="ChEBI" id="CHEBI:49883"/>
    </cofactor>
</comment>
<dbReference type="Proteomes" id="UP000538666">
    <property type="component" value="Unassembled WGS sequence"/>
</dbReference>
<dbReference type="InterPro" id="IPR058240">
    <property type="entry name" value="rSAM_sf"/>
</dbReference>
<dbReference type="EMBL" id="JACHEK010000010">
    <property type="protein sequence ID" value="MBB6146604.1"/>
    <property type="molecule type" value="Genomic_DNA"/>
</dbReference>
<evidence type="ECO:0000256" key="5">
    <source>
        <dbReference type="ARBA" id="ARBA00022723"/>
    </source>
</evidence>
<feature type="domain" description="Radical SAM core" evidence="8">
    <location>
        <begin position="212"/>
        <end position="433"/>
    </location>
</feature>
<keyword evidence="2" id="KW-0489">Methyltransferase</keyword>
<evidence type="ECO:0000256" key="1">
    <source>
        <dbReference type="ARBA" id="ARBA00001966"/>
    </source>
</evidence>
<dbReference type="OrthoDB" id="9801659at2"/>
<dbReference type="InterPro" id="IPR034466">
    <property type="entry name" value="Methyltransferase_Class_B"/>
</dbReference>
<dbReference type="GO" id="GO:0051539">
    <property type="term" value="F:4 iron, 4 sulfur cluster binding"/>
    <property type="evidence" value="ECO:0007669"/>
    <property type="project" value="UniProtKB-KW"/>
</dbReference>
<keyword evidence="3" id="KW-0808">Transferase</keyword>
<dbReference type="AlphaFoldDB" id="A0A841K8J1"/>
<evidence type="ECO:0000256" key="7">
    <source>
        <dbReference type="ARBA" id="ARBA00023014"/>
    </source>
</evidence>
<dbReference type="GO" id="GO:0003824">
    <property type="term" value="F:catalytic activity"/>
    <property type="evidence" value="ECO:0007669"/>
    <property type="project" value="InterPro"/>
</dbReference>
<evidence type="ECO:0000259" key="8">
    <source>
        <dbReference type="PROSITE" id="PS51918"/>
    </source>
</evidence>
<evidence type="ECO:0000256" key="4">
    <source>
        <dbReference type="ARBA" id="ARBA00022691"/>
    </source>
</evidence>
<evidence type="ECO:0000256" key="6">
    <source>
        <dbReference type="ARBA" id="ARBA00023004"/>
    </source>
</evidence>
<dbReference type="SFLD" id="SFLDG01123">
    <property type="entry name" value="methyltransferase_(Class_B)"/>
    <property type="match status" value="1"/>
</dbReference>
<dbReference type="RefSeq" id="WP_050060360.1">
    <property type="nucleotide sequence ID" value="NZ_JACHEK010000010.1"/>
</dbReference>
<name>A0A841K8J1_9BACT</name>
<keyword evidence="4" id="KW-0949">S-adenosyl-L-methionine</keyword>
<dbReference type="PANTHER" id="PTHR43409">
    <property type="entry name" value="ANAEROBIC MAGNESIUM-PROTOPORPHYRIN IX MONOMETHYL ESTER CYCLASE-RELATED"/>
    <property type="match status" value="1"/>
</dbReference>
<dbReference type="SFLD" id="SFLDS00029">
    <property type="entry name" value="Radical_SAM"/>
    <property type="match status" value="1"/>
</dbReference>